<proteinExistence type="inferred from homology"/>
<evidence type="ECO:0000256" key="9">
    <source>
        <dbReference type="ARBA" id="ARBA00023277"/>
    </source>
</evidence>
<evidence type="ECO:0000256" key="3">
    <source>
        <dbReference type="ARBA" id="ARBA00004947"/>
    </source>
</evidence>
<evidence type="ECO:0000313" key="13">
    <source>
        <dbReference type="Proteomes" id="UP000016649"/>
    </source>
</evidence>
<evidence type="ECO:0000256" key="5">
    <source>
        <dbReference type="ARBA" id="ARBA00013189"/>
    </source>
</evidence>
<comment type="subunit">
    <text evidence="10">Homodimer.</text>
</comment>
<gene>
    <name evidence="12" type="ORF">HMPREF9193_00583</name>
</gene>
<evidence type="ECO:0000256" key="6">
    <source>
        <dbReference type="ARBA" id="ARBA00018569"/>
    </source>
</evidence>
<dbReference type="InterPro" id="IPR005886">
    <property type="entry name" value="UDP_G4E"/>
</dbReference>
<keyword evidence="13" id="KW-1185">Reference proteome</keyword>
<dbReference type="CDD" id="cd05247">
    <property type="entry name" value="UDP_G4E_1_SDR_e"/>
    <property type="match status" value="1"/>
</dbReference>
<sequence>MLKKSARGFGFGGFMKVLVIGGAGYIGSHVVKELMKAQHRVTVFDNLSTGQLQNLFDENDFIAGDILYPETLDKAFEKGFDAFIHLAAFKAAGESMIAPEKYSINNISGSLNIMNAALKHNCKYMVFSSTAAVFGSPQYLPIDEKHPKNPENYYGFTKLEIENFMSWYDKLKGLKYAALRYFNAAGYDPDGVLTGLEQNPANLLPVIMETACGMRKELQVFGNDYDTRDGTCIRDYVHVSDLADAHVKALDYITKHNKSLTVNLGSERGVSVSEMLEAARRITGKPIPAKTVGRRAGDPACLYATSAYARETLNWTPKYSDTDTLISSTWAVYAKKGEK</sequence>
<dbReference type="Gene3D" id="3.40.50.720">
    <property type="entry name" value="NAD(P)-binding Rossmann-like Domain"/>
    <property type="match status" value="1"/>
</dbReference>
<comment type="caution">
    <text evidence="12">The sequence shown here is derived from an EMBL/GenBank/DDBJ whole genome shotgun (WGS) entry which is preliminary data.</text>
</comment>
<evidence type="ECO:0000259" key="11">
    <source>
        <dbReference type="Pfam" id="PF01370"/>
    </source>
</evidence>
<organism evidence="12 13">
    <name type="scientific">Treponema lecithinolyticum ATCC 700332</name>
    <dbReference type="NCBI Taxonomy" id="1321815"/>
    <lineage>
        <taxon>Bacteria</taxon>
        <taxon>Pseudomonadati</taxon>
        <taxon>Spirochaetota</taxon>
        <taxon>Spirochaetia</taxon>
        <taxon>Spirochaetales</taxon>
        <taxon>Treponemataceae</taxon>
        <taxon>Treponema</taxon>
    </lineage>
</organism>
<evidence type="ECO:0000256" key="7">
    <source>
        <dbReference type="ARBA" id="ARBA00023027"/>
    </source>
</evidence>
<evidence type="ECO:0000256" key="1">
    <source>
        <dbReference type="ARBA" id="ARBA00000083"/>
    </source>
</evidence>
<dbReference type="EC" id="5.1.3.2" evidence="5 10"/>
<reference evidence="12 13" key="1">
    <citation type="submission" date="2013-08" db="EMBL/GenBank/DDBJ databases">
        <authorList>
            <person name="Weinstock G."/>
            <person name="Sodergren E."/>
            <person name="Wylie T."/>
            <person name="Fulton L."/>
            <person name="Fulton R."/>
            <person name="Fronick C."/>
            <person name="O'Laughlin M."/>
            <person name="Godfrey J."/>
            <person name="Miner T."/>
            <person name="Herter B."/>
            <person name="Appelbaum E."/>
            <person name="Cordes M."/>
            <person name="Lek S."/>
            <person name="Wollam A."/>
            <person name="Pepin K.H."/>
            <person name="Palsikar V.B."/>
            <person name="Mitreva M."/>
            <person name="Wilson R.K."/>
        </authorList>
    </citation>
    <scope>NUCLEOTIDE SEQUENCE [LARGE SCALE GENOMIC DNA]</scope>
    <source>
        <strain evidence="12 13">ATCC 700332</strain>
    </source>
</reference>
<dbReference type="PANTHER" id="PTHR43725">
    <property type="entry name" value="UDP-GLUCOSE 4-EPIMERASE"/>
    <property type="match status" value="1"/>
</dbReference>
<keyword evidence="7 10" id="KW-0520">NAD</keyword>
<evidence type="ECO:0000313" key="12">
    <source>
        <dbReference type="EMBL" id="ERJ93862.1"/>
    </source>
</evidence>
<evidence type="ECO:0000256" key="8">
    <source>
        <dbReference type="ARBA" id="ARBA00023235"/>
    </source>
</evidence>
<dbReference type="Gene3D" id="3.90.25.10">
    <property type="entry name" value="UDP-galactose 4-epimerase, domain 1"/>
    <property type="match status" value="1"/>
</dbReference>
<name>A0ABN0P0K4_TRELE</name>
<keyword evidence="9 10" id="KW-0119">Carbohydrate metabolism</keyword>
<dbReference type="Pfam" id="PF01370">
    <property type="entry name" value="Epimerase"/>
    <property type="match status" value="1"/>
</dbReference>
<evidence type="ECO:0000256" key="2">
    <source>
        <dbReference type="ARBA" id="ARBA00001911"/>
    </source>
</evidence>
<dbReference type="Proteomes" id="UP000016649">
    <property type="component" value="Unassembled WGS sequence"/>
</dbReference>
<feature type="domain" description="NAD-dependent epimerase/dehydratase" evidence="11">
    <location>
        <begin position="17"/>
        <end position="265"/>
    </location>
</feature>
<comment type="catalytic activity">
    <reaction evidence="1 10">
        <text>UDP-alpha-D-glucose = UDP-alpha-D-galactose</text>
        <dbReference type="Rhea" id="RHEA:22168"/>
        <dbReference type="ChEBI" id="CHEBI:58885"/>
        <dbReference type="ChEBI" id="CHEBI:66914"/>
        <dbReference type="EC" id="5.1.3.2"/>
    </reaction>
</comment>
<dbReference type="NCBIfam" id="TIGR01179">
    <property type="entry name" value="galE"/>
    <property type="match status" value="1"/>
</dbReference>
<dbReference type="PANTHER" id="PTHR43725:SF53">
    <property type="entry name" value="UDP-ARABINOSE 4-EPIMERASE 1"/>
    <property type="match status" value="1"/>
</dbReference>
<protein>
    <recommendedName>
        <fullName evidence="6 10">UDP-glucose 4-epimerase</fullName>
        <ecNumber evidence="5 10">5.1.3.2</ecNumber>
    </recommendedName>
</protein>
<comment type="cofactor">
    <cofactor evidence="2 10">
        <name>NAD(+)</name>
        <dbReference type="ChEBI" id="CHEBI:57540"/>
    </cofactor>
</comment>
<keyword evidence="8 10" id="KW-0413">Isomerase</keyword>
<evidence type="ECO:0000256" key="4">
    <source>
        <dbReference type="ARBA" id="ARBA00007637"/>
    </source>
</evidence>
<evidence type="ECO:0000256" key="10">
    <source>
        <dbReference type="RuleBase" id="RU366046"/>
    </source>
</evidence>
<dbReference type="InterPro" id="IPR001509">
    <property type="entry name" value="Epimerase_deHydtase"/>
</dbReference>
<dbReference type="EMBL" id="AWVH01000013">
    <property type="protein sequence ID" value="ERJ93862.1"/>
    <property type="molecule type" value="Genomic_DNA"/>
</dbReference>
<comment type="similarity">
    <text evidence="4 10">Belongs to the NAD(P)-dependent epimerase/dehydratase family.</text>
</comment>
<accession>A0ABN0P0K4</accession>
<dbReference type="SUPFAM" id="SSF51735">
    <property type="entry name" value="NAD(P)-binding Rossmann-fold domains"/>
    <property type="match status" value="1"/>
</dbReference>
<dbReference type="InterPro" id="IPR036291">
    <property type="entry name" value="NAD(P)-bd_dom_sf"/>
</dbReference>
<comment type="pathway">
    <text evidence="3 10">Carbohydrate metabolism; galactose metabolism.</text>
</comment>